<gene>
    <name evidence="10" type="ORF">NOX80_02030</name>
</gene>
<evidence type="ECO:0000256" key="4">
    <source>
        <dbReference type="ARBA" id="ARBA00022746"/>
    </source>
</evidence>
<evidence type="ECO:0000256" key="7">
    <source>
        <dbReference type="ARBA" id="ARBA00023235"/>
    </source>
</evidence>
<keyword evidence="7" id="KW-0413">Isomerase</keyword>
<keyword evidence="4" id="KW-0125">Carotenoid biosynthesis</keyword>
<feature type="transmembrane region" description="Helical" evidence="8">
    <location>
        <begin position="163"/>
        <end position="187"/>
    </location>
</feature>
<keyword evidence="3 8" id="KW-0812">Transmembrane</keyword>
<keyword evidence="11" id="KW-1185">Reference proteome</keyword>
<comment type="subcellular location">
    <subcellularLocation>
        <location evidence="1">Membrane</location>
        <topology evidence="1">Multi-pass membrane protein</topology>
    </subcellularLocation>
</comment>
<feature type="transmembrane region" description="Helical" evidence="8">
    <location>
        <begin position="79"/>
        <end position="96"/>
    </location>
</feature>
<evidence type="ECO:0000256" key="1">
    <source>
        <dbReference type="ARBA" id="ARBA00004141"/>
    </source>
</evidence>
<accession>A0ABY5IW62</accession>
<name>A0ABY5IW62_9FLAO</name>
<evidence type="ECO:0000256" key="2">
    <source>
        <dbReference type="ARBA" id="ARBA00004829"/>
    </source>
</evidence>
<evidence type="ECO:0000256" key="3">
    <source>
        <dbReference type="ARBA" id="ARBA00022692"/>
    </source>
</evidence>
<keyword evidence="6 8" id="KW-0472">Membrane</keyword>
<feature type="transmembrane region" description="Helical" evidence="8">
    <location>
        <begin position="6"/>
        <end position="22"/>
    </location>
</feature>
<dbReference type="Pfam" id="PF18916">
    <property type="entry name" value="Lycopene_cyc"/>
    <property type="match status" value="2"/>
</dbReference>
<dbReference type="EMBL" id="CP101751">
    <property type="protein sequence ID" value="UUC45993.1"/>
    <property type="molecule type" value="Genomic_DNA"/>
</dbReference>
<evidence type="ECO:0000313" key="10">
    <source>
        <dbReference type="EMBL" id="UUC45993.1"/>
    </source>
</evidence>
<feature type="domain" description="Lycopene cyclase" evidence="9">
    <location>
        <begin position="130"/>
        <end position="224"/>
    </location>
</feature>
<comment type="pathway">
    <text evidence="2">Carotenoid biosynthesis.</text>
</comment>
<evidence type="ECO:0000256" key="5">
    <source>
        <dbReference type="ARBA" id="ARBA00022989"/>
    </source>
</evidence>
<dbReference type="InterPro" id="IPR017825">
    <property type="entry name" value="Lycopene_cyclase_dom"/>
</dbReference>
<organism evidence="10 11">
    <name type="scientific">Flavobacterium cerinum</name>
    <dbReference type="NCBI Taxonomy" id="2502784"/>
    <lineage>
        <taxon>Bacteria</taxon>
        <taxon>Pseudomonadati</taxon>
        <taxon>Bacteroidota</taxon>
        <taxon>Flavobacteriia</taxon>
        <taxon>Flavobacteriales</taxon>
        <taxon>Flavobacteriaceae</taxon>
        <taxon>Flavobacterium</taxon>
    </lineage>
</organism>
<evidence type="ECO:0000259" key="9">
    <source>
        <dbReference type="Pfam" id="PF18916"/>
    </source>
</evidence>
<feature type="transmembrane region" description="Helical" evidence="8">
    <location>
        <begin position="207"/>
        <end position="224"/>
    </location>
</feature>
<feature type="transmembrane region" description="Helical" evidence="8">
    <location>
        <begin position="108"/>
        <end position="128"/>
    </location>
</feature>
<evidence type="ECO:0000256" key="6">
    <source>
        <dbReference type="ARBA" id="ARBA00023136"/>
    </source>
</evidence>
<evidence type="ECO:0000256" key="8">
    <source>
        <dbReference type="SAM" id="Phobius"/>
    </source>
</evidence>
<sequence>MKPYTYLLINLLTVIICFIFSFDKRIQFNKQFPVFLRSGILVAIPFIIWDIFFTKIGVWWFNKTYTLGISLFGLPLEEWLFFICIPFSCIFTFFCLDKFFNLNWTIAYNNIIVFVSVIVCAVFALLYADKIYTLVTAIITMLTLIFLHFIARVDWIGKASLVFFILMLGFFPVNGVLTGTGLEAPIVNYNPEEFLNIRLLTIPVEDAVYGYAQFLLNLYFFKMFQKRD</sequence>
<feature type="transmembrane region" description="Helical" evidence="8">
    <location>
        <begin position="134"/>
        <end position="151"/>
    </location>
</feature>
<dbReference type="RefSeq" id="WP_256551674.1">
    <property type="nucleotide sequence ID" value="NZ_CP101751.1"/>
</dbReference>
<feature type="domain" description="Lycopene cyclase" evidence="9">
    <location>
        <begin position="4"/>
        <end position="95"/>
    </location>
</feature>
<dbReference type="Proteomes" id="UP001059844">
    <property type="component" value="Chromosome"/>
</dbReference>
<evidence type="ECO:0000313" key="11">
    <source>
        <dbReference type="Proteomes" id="UP001059844"/>
    </source>
</evidence>
<protein>
    <submittedName>
        <fullName evidence="10">Lycopene cyclase domain-containing protein</fullName>
    </submittedName>
</protein>
<dbReference type="NCBIfam" id="TIGR03462">
    <property type="entry name" value="CarR_dom_SF"/>
    <property type="match status" value="1"/>
</dbReference>
<keyword evidence="5 8" id="KW-1133">Transmembrane helix</keyword>
<reference evidence="10" key="1">
    <citation type="submission" date="2022-07" db="EMBL/GenBank/DDBJ databases">
        <title>Isolation, identification, and degradation of a PFOSA degrading strain from sewage treatment plant.</title>
        <authorList>
            <person name="Zhang L."/>
            <person name="Huo Y."/>
        </authorList>
    </citation>
    <scope>NUCLEOTIDE SEQUENCE</scope>
    <source>
        <strain evidence="10">C1</strain>
    </source>
</reference>
<proteinExistence type="predicted"/>
<feature type="transmembrane region" description="Helical" evidence="8">
    <location>
        <begin position="34"/>
        <end position="59"/>
    </location>
</feature>